<protein>
    <submittedName>
        <fullName evidence="2">Uncharacterized protein</fullName>
    </submittedName>
</protein>
<dbReference type="HOGENOM" id="CLU_2646159_0_0_14"/>
<dbReference type="RefSeq" id="WP_030004607.1">
    <property type="nucleotide sequence ID" value="NC_022549.1"/>
</dbReference>
<evidence type="ECO:0000256" key="1">
    <source>
        <dbReference type="SAM" id="Phobius"/>
    </source>
</evidence>
<keyword evidence="3" id="KW-1185">Reference proteome</keyword>
<sequence length="75" mass="8541">MIELGNKILGIIDWIVPSVLVILAIFMTASALKGYKRVITDAKEITSSFKGVLFFIIIVVVLLFCWFYIRSFLKI</sequence>
<accession>U4KN65</accession>
<dbReference type="Proteomes" id="UP000032737">
    <property type="component" value="Chromosome"/>
</dbReference>
<evidence type="ECO:0000313" key="3">
    <source>
        <dbReference type="Proteomes" id="UP000032737"/>
    </source>
</evidence>
<dbReference type="EMBL" id="FO681348">
    <property type="protein sequence ID" value="CCV65747.1"/>
    <property type="molecule type" value="Genomic_DNA"/>
</dbReference>
<dbReference type="KEGG" id="abra:BN85307260"/>
<evidence type="ECO:0000313" key="2">
    <source>
        <dbReference type="EMBL" id="CCV65747.1"/>
    </source>
</evidence>
<feature type="transmembrane region" description="Helical" evidence="1">
    <location>
        <begin position="52"/>
        <end position="69"/>
    </location>
</feature>
<organism evidence="2 3">
    <name type="scientific">Acholeplasma brassicae</name>
    <dbReference type="NCBI Taxonomy" id="61635"/>
    <lineage>
        <taxon>Bacteria</taxon>
        <taxon>Bacillati</taxon>
        <taxon>Mycoplasmatota</taxon>
        <taxon>Mollicutes</taxon>
        <taxon>Acholeplasmatales</taxon>
        <taxon>Acholeplasmataceae</taxon>
        <taxon>Acholeplasma</taxon>
    </lineage>
</organism>
<reference evidence="2 3" key="1">
    <citation type="journal article" date="2013" name="J. Mol. Microbiol. Biotechnol.">
        <title>Analysis of the Complete Genomes of Acholeplasma brassicae , A. palmae and A. laidlawii and Their Comparison to the Obligate Parasites from ' Candidatus Phytoplasma'.</title>
        <authorList>
            <person name="Kube M."/>
            <person name="Siewert C."/>
            <person name="Migdoll A.M."/>
            <person name="Duduk B."/>
            <person name="Holz S."/>
            <person name="Rabus R."/>
            <person name="Seemuller E."/>
            <person name="Mitrovic J."/>
            <person name="Muller I."/>
            <person name="Buttner C."/>
            <person name="Reinhardt R."/>
        </authorList>
    </citation>
    <scope>NUCLEOTIDE SEQUENCE [LARGE SCALE GENOMIC DNA]</scope>
    <source>
        <strain evidence="3">0502</strain>
    </source>
</reference>
<name>U4KN65_9MOLU</name>
<keyword evidence="1" id="KW-1133">Transmembrane helix</keyword>
<feature type="transmembrane region" description="Helical" evidence="1">
    <location>
        <begin position="12"/>
        <end position="32"/>
    </location>
</feature>
<gene>
    <name evidence="2" type="ORF">BN85307260</name>
</gene>
<proteinExistence type="predicted"/>
<dbReference type="AlphaFoldDB" id="U4KN65"/>
<keyword evidence="1" id="KW-0812">Transmembrane</keyword>
<keyword evidence="1" id="KW-0472">Membrane</keyword>
<dbReference type="STRING" id="61635.BN85307260"/>
<dbReference type="TCDB" id="1.E.59.1.2">
    <property type="family name" value="the putative acholeplasma phage l2 holin (l2 holin) family"/>
</dbReference>